<dbReference type="GO" id="GO:0071916">
    <property type="term" value="F:dipeptide transmembrane transporter activity"/>
    <property type="evidence" value="ECO:0007669"/>
    <property type="project" value="UniProtKB-ARBA"/>
</dbReference>
<feature type="region of interest" description="Disordered" evidence="7">
    <location>
        <begin position="16"/>
        <end position="73"/>
    </location>
</feature>
<evidence type="ECO:0000256" key="6">
    <source>
        <dbReference type="ARBA" id="ARBA00023136"/>
    </source>
</evidence>
<feature type="transmembrane region" description="Helical" evidence="8">
    <location>
        <begin position="440"/>
        <end position="462"/>
    </location>
</feature>
<keyword evidence="6 8" id="KW-0472">Membrane</keyword>
<dbReference type="OrthoDB" id="8904098at2759"/>
<feature type="transmembrane region" description="Helical" evidence="8">
    <location>
        <begin position="197"/>
        <end position="223"/>
    </location>
</feature>
<dbReference type="InterPro" id="IPR036259">
    <property type="entry name" value="MFS_trans_sf"/>
</dbReference>
<feature type="transmembrane region" description="Helical" evidence="8">
    <location>
        <begin position="254"/>
        <end position="273"/>
    </location>
</feature>
<gene>
    <name evidence="9" type="ORF">DM02DRAFT_620442</name>
</gene>
<evidence type="ECO:0000256" key="2">
    <source>
        <dbReference type="ARBA" id="ARBA00005982"/>
    </source>
</evidence>
<evidence type="ECO:0000313" key="9">
    <source>
        <dbReference type="EMBL" id="PVH91590.1"/>
    </source>
</evidence>
<feature type="transmembrane region" description="Helical" evidence="8">
    <location>
        <begin position="495"/>
        <end position="516"/>
    </location>
</feature>
<feature type="transmembrane region" description="Helical" evidence="8">
    <location>
        <begin position="555"/>
        <end position="575"/>
    </location>
</feature>
<comment type="similarity">
    <text evidence="2">Belongs to the major facilitator superfamily. Proton-dependent oligopeptide transporter (POT/PTR) (TC 2.A.17) family.</text>
</comment>
<keyword evidence="10" id="KW-1185">Reference proteome</keyword>
<keyword evidence="3" id="KW-0813">Transport</keyword>
<sequence length="605" mass="66799">MTTLVLPEADQLHQALDLPDKANKNTDLAGAPLNPTPVAAPANEKALEAPLQKDAGLSTNQYDDDEIRGELPTAEERRTLRRIGDPLPKSAFLVAIVELCERFTYYGASGIFQNYIQKPLDGSEGRGALGMGHQGATGLSTFFQFWCYVTPILGAIIADQYLGKYNTILIFCVVYVIGLMILTLTSLPVALQHGSGLGGFIVSIIVIGLGTGGIKSNVAPLIADQYKRRQMAIGTDPKTGERVIIDPAITIQRIYMIFYWCINIGCLALLPTPYMERDIGFWTAYLLCLCVFLVGTLVLVLGRKLYVVRPPQGSVITDAFRVLWIAITNRNLDAAKPSFQAGVGKDISKLRWNDHFVEEVKRALVACKVFTFYPIYWVVYGQFSGNFISQAGQMRSHGIPNDLMQNFDPIAIIVFLPILDRFVYPFMRKQGIPFPPINRIVAGFWFASMAMVWAGVLQYYIYKAGPCFASPLCDADIVDGVHMGNDIHIAAQTGAYMLIGISEIFASVTGLEYAYTKAPPSMKSFVQSMYLLTTAFGSAISEGLNPVLVDPKIQWMYVGLAVSSFVAGGLIWILFHHLNETEEEMNALEKDYVDETSTENIHEKA</sequence>
<feature type="transmembrane region" description="Helical" evidence="8">
    <location>
        <begin position="168"/>
        <end position="191"/>
    </location>
</feature>
<accession>A0A2V1D0M5</accession>
<keyword evidence="4 8" id="KW-0812">Transmembrane</keyword>
<dbReference type="InterPro" id="IPR000109">
    <property type="entry name" value="POT_fam"/>
</dbReference>
<evidence type="ECO:0000256" key="5">
    <source>
        <dbReference type="ARBA" id="ARBA00022989"/>
    </source>
</evidence>
<dbReference type="Pfam" id="PF00854">
    <property type="entry name" value="PTR2"/>
    <property type="match status" value="1"/>
</dbReference>
<feature type="transmembrane region" description="Helical" evidence="8">
    <location>
        <begin position="528"/>
        <end position="549"/>
    </location>
</feature>
<evidence type="ECO:0000256" key="1">
    <source>
        <dbReference type="ARBA" id="ARBA00004141"/>
    </source>
</evidence>
<dbReference type="GO" id="GO:0005886">
    <property type="term" value="C:plasma membrane"/>
    <property type="evidence" value="ECO:0007669"/>
    <property type="project" value="UniProtKB-ARBA"/>
</dbReference>
<evidence type="ECO:0000313" key="10">
    <source>
        <dbReference type="Proteomes" id="UP000244855"/>
    </source>
</evidence>
<dbReference type="Proteomes" id="UP000244855">
    <property type="component" value="Unassembled WGS sequence"/>
</dbReference>
<evidence type="ECO:0000256" key="4">
    <source>
        <dbReference type="ARBA" id="ARBA00022692"/>
    </source>
</evidence>
<protein>
    <submittedName>
        <fullName evidence="9">Peptide transporter PTR2-A</fullName>
    </submittedName>
</protein>
<comment type="subcellular location">
    <subcellularLocation>
        <location evidence="1">Membrane</location>
        <topology evidence="1">Multi-pass membrane protein</topology>
    </subcellularLocation>
</comment>
<organism evidence="9 10">
    <name type="scientific">Periconia macrospinosa</name>
    <dbReference type="NCBI Taxonomy" id="97972"/>
    <lineage>
        <taxon>Eukaryota</taxon>
        <taxon>Fungi</taxon>
        <taxon>Dikarya</taxon>
        <taxon>Ascomycota</taxon>
        <taxon>Pezizomycotina</taxon>
        <taxon>Dothideomycetes</taxon>
        <taxon>Pleosporomycetidae</taxon>
        <taxon>Pleosporales</taxon>
        <taxon>Massarineae</taxon>
        <taxon>Periconiaceae</taxon>
        <taxon>Periconia</taxon>
    </lineage>
</organism>
<feature type="transmembrane region" description="Helical" evidence="8">
    <location>
        <begin position="363"/>
        <end position="383"/>
    </location>
</feature>
<dbReference type="FunFam" id="1.20.1250.20:FF:000085">
    <property type="entry name" value="MFS peptide transporter Ptr2"/>
    <property type="match status" value="1"/>
</dbReference>
<name>A0A2V1D0M5_9PLEO</name>
<dbReference type="EMBL" id="KZ805827">
    <property type="protein sequence ID" value="PVH91590.1"/>
    <property type="molecule type" value="Genomic_DNA"/>
</dbReference>
<feature type="transmembrane region" description="Helical" evidence="8">
    <location>
        <begin position="279"/>
        <end position="301"/>
    </location>
</feature>
<dbReference type="Gene3D" id="1.20.1250.20">
    <property type="entry name" value="MFS general substrate transporter like domains"/>
    <property type="match status" value="1"/>
</dbReference>
<evidence type="ECO:0000256" key="8">
    <source>
        <dbReference type="SAM" id="Phobius"/>
    </source>
</evidence>
<reference evidence="9 10" key="1">
    <citation type="journal article" date="2018" name="Sci. Rep.">
        <title>Comparative genomics provides insights into the lifestyle and reveals functional heterogeneity of dark septate endophytic fungi.</title>
        <authorList>
            <person name="Knapp D.G."/>
            <person name="Nemeth J.B."/>
            <person name="Barry K."/>
            <person name="Hainaut M."/>
            <person name="Henrissat B."/>
            <person name="Johnson J."/>
            <person name="Kuo A."/>
            <person name="Lim J.H.P."/>
            <person name="Lipzen A."/>
            <person name="Nolan M."/>
            <person name="Ohm R.A."/>
            <person name="Tamas L."/>
            <person name="Grigoriev I.V."/>
            <person name="Spatafora J.W."/>
            <person name="Nagy L.G."/>
            <person name="Kovacs G.M."/>
        </authorList>
    </citation>
    <scope>NUCLEOTIDE SEQUENCE [LARGE SCALE GENOMIC DNA]</scope>
    <source>
        <strain evidence="9 10">DSE2036</strain>
    </source>
</reference>
<keyword evidence="5 8" id="KW-1133">Transmembrane helix</keyword>
<evidence type="ECO:0000256" key="3">
    <source>
        <dbReference type="ARBA" id="ARBA00022448"/>
    </source>
</evidence>
<proteinExistence type="inferred from homology"/>
<dbReference type="SUPFAM" id="SSF103473">
    <property type="entry name" value="MFS general substrate transporter"/>
    <property type="match status" value="1"/>
</dbReference>
<dbReference type="PANTHER" id="PTHR11654">
    <property type="entry name" value="OLIGOPEPTIDE TRANSPORTER-RELATED"/>
    <property type="match status" value="1"/>
</dbReference>
<dbReference type="AlphaFoldDB" id="A0A2V1D0M5"/>
<evidence type="ECO:0000256" key="7">
    <source>
        <dbReference type="SAM" id="MobiDB-lite"/>
    </source>
</evidence>